<accession>A0A834UGN1</accession>
<dbReference type="Proteomes" id="UP000600918">
    <property type="component" value="Unassembled WGS sequence"/>
</dbReference>
<organism evidence="1 2">
    <name type="scientific">Vespula pensylvanica</name>
    <name type="common">Western yellow jacket</name>
    <name type="synonym">Wasp</name>
    <dbReference type="NCBI Taxonomy" id="30213"/>
    <lineage>
        <taxon>Eukaryota</taxon>
        <taxon>Metazoa</taxon>
        <taxon>Ecdysozoa</taxon>
        <taxon>Arthropoda</taxon>
        <taxon>Hexapoda</taxon>
        <taxon>Insecta</taxon>
        <taxon>Pterygota</taxon>
        <taxon>Neoptera</taxon>
        <taxon>Endopterygota</taxon>
        <taxon>Hymenoptera</taxon>
        <taxon>Apocrita</taxon>
        <taxon>Aculeata</taxon>
        <taxon>Vespoidea</taxon>
        <taxon>Vespidae</taxon>
        <taxon>Vespinae</taxon>
        <taxon>Vespula</taxon>
    </lineage>
</organism>
<name>A0A834UGN1_VESPE</name>
<comment type="caution">
    <text evidence="1">The sequence shown here is derived from an EMBL/GenBank/DDBJ whole genome shotgun (WGS) entry which is preliminary data.</text>
</comment>
<reference evidence="1" key="1">
    <citation type="journal article" date="2020" name="G3 (Bethesda)">
        <title>High-Quality Assemblies for Three Invasive Social Wasps from the &lt;i&gt;Vespula&lt;/i&gt; Genus.</title>
        <authorList>
            <person name="Harrop T.W.R."/>
            <person name="Guhlin J."/>
            <person name="McLaughlin G.M."/>
            <person name="Permina E."/>
            <person name="Stockwell P."/>
            <person name="Gilligan J."/>
            <person name="Le Lec M.F."/>
            <person name="Gruber M.A.M."/>
            <person name="Quinn O."/>
            <person name="Lovegrove M."/>
            <person name="Duncan E.J."/>
            <person name="Remnant E.J."/>
            <person name="Van Eeckhoven J."/>
            <person name="Graham B."/>
            <person name="Knapp R.A."/>
            <person name="Langford K.W."/>
            <person name="Kronenberg Z."/>
            <person name="Press M.O."/>
            <person name="Eacker S.M."/>
            <person name="Wilson-Rankin E.E."/>
            <person name="Purcell J."/>
            <person name="Lester P.J."/>
            <person name="Dearden P.K."/>
        </authorList>
    </citation>
    <scope>NUCLEOTIDE SEQUENCE</scope>
    <source>
        <strain evidence="1">Volc-1</strain>
    </source>
</reference>
<proteinExistence type="predicted"/>
<keyword evidence="2" id="KW-1185">Reference proteome</keyword>
<dbReference type="EMBL" id="JACSDY010000001">
    <property type="protein sequence ID" value="KAF7438484.1"/>
    <property type="molecule type" value="Genomic_DNA"/>
</dbReference>
<gene>
    <name evidence="1" type="ORF">H0235_000875</name>
</gene>
<evidence type="ECO:0000313" key="2">
    <source>
        <dbReference type="Proteomes" id="UP000600918"/>
    </source>
</evidence>
<dbReference type="AlphaFoldDB" id="A0A834UGN1"/>
<protein>
    <submittedName>
        <fullName evidence="1">Uncharacterized protein</fullName>
    </submittedName>
</protein>
<evidence type="ECO:0000313" key="1">
    <source>
        <dbReference type="EMBL" id="KAF7438484.1"/>
    </source>
</evidence>
<sequence>MWFDSYTGTSGCVNTRSENTRAKINANTLSVPAAAAVAAQHQQIIQVERRTREIPPAGRFGGTSYTMGLAWNVKSSEGEGLYRCYSEEPTEYPFTLGAELVFETDRKFFQLNRTRLLLSSSWSQAL</sequence>